<evidence type="ECO:0000313" key="4">
    <source>
        <dbReference type="EMBL" id="EPZ33432.1"/>
    </source>
</evidence>
<proteinExistence type="predicted"/>
<dbReference type="SMART" id="SM00324">
    <property type="entry name" value="RhoGAP"/>
    <property type="match status" value="1"/>
</dbReference>
<dbReference type="Proteomes" id="UP000030755">
    <property type="component" value="Unassembled WGS sequence"/>
</dbReference>
<dbReference type="Pfam" id="PF00620">
    <property type="entry name" value="RhoGAP"/>
    <property type="match status" value="1"/>
</dbReference>
<evidence type="ECO:0000313" key="5">
    <source>
        <dbReference type="Proteomes" id="UP000030755"/>
    </source>
</evidence>
<dbReference type="PROSITE" id="PS50238">
    <property type="entry name" value="RHOGAP"/>
    <property type="match status" value="1"/>
</dbReference>
<sequence>MSWMELRDDILCIYASDSSVPSFHKQHLQSIKNQSFTLKNIFKLIKHSRNAQPKPYSKEPLKYVIPLKDCSLSSSANTNRPYTVCLTTTQNFEIYISFESDISISDWSLMISNSIHNDKTQSRYLTLHSERILESKYKTIFKRKSKSHKEVYREHIFGTSLDEYREKYHRPYPPFIKACIRYIEKRGINREGLYRISGHRSHIMRLRELIEIAENFNFDVQDTFYSVDEACSILKMYFRELKEPLLLFKNYEYLMSIGGIPCELNSIEIRDNTFRQVAALQEVVKDLPAANARLLYILMKHLNYVQSRQNENKMTAKNLAMIFGPSLIGSIVDASGRTDDQMLKFSDPI</sequence>
<dbReference type="OrthoDB" id="185175at2759"/>
<feature type="domain" description="PH" evidence="2">
    <location>
        <begin position="1"/>
        <end position="116"/>
    </location>
</feature>
<organism evidence="4 5">
    <name type="scientific">Rozella allomycis (strain CSF55)</name>
    <dbReference type="NCBI Taxonomy" id="988480"/>
    <lineage>
        <taxon>Eukaryota</taxon>
        <taxon>Fungi</taxon>
        <taxon>Fungi incertae sedis</taxon>
        <taxon>Cryptomycota</taxon>
        <taxon>Cryptomycota incertae sedis</taxon>
        <taxon>Rozella</taxon>
    </lineage>
</organism>
<name>A0A075AXI4_ROZAC</name>
<dbReference type="InterPro" id="IPR000198">
    <property type="entry name" value="RhoGAP_dom"/>
</dbReference>
<keyword evidence="1" id="KW-0343">GTPase activation</keyword>
<dbReference type="InterPro" id="IPR008936">
    <property type="entry name" value="Rho_GTPase_activation_prot"/>
</dbReference>
<evidence type="ECO:0000259" key="3">
    <source>
        <dbReference type="PROSITE" id="PS50238"/>
    </source>
</evidence>
<dbReference type="InterPro" id="IPR001849">
    <property type="entry name" value="PH_domain"/>
</dbReference>
<dbReference type="SUPFAM" id="SSF48350">
    <property type="entry name" value="GTPase activation domain, GAP"/>
    <property type="match status" value="1"/>
</dbReference>
<keyword evidence="5" id="KW-1185">Reference proteome</keyword>
<accession>A0A075AXI4</accession>
<reference evidence="4 5" key="1">
    <citation type="journal article" date="2013" name="Curr. Biol.">
        <title>Shared signatures of parasitism and phylogenomics unite Cryptomycota and microsporidia.</title>
        <authorList>
            <person name="James T.Y."/>
            <person name="Pelin A."/>
            <person name="Bonen L."/>
            <person name="Ahrendt S."/>
            <person name="Sain D."/>
            <person name="Corradi N."/>
            <person name="Stajich J.E."/>
        </authorList>
    </citation>
    <scope>NUCLEOTIDE SEQUENCE [LARGE SCALE GENOMIC DNA]</scope>
    <source>
        <strain evidence="4 5">CSF55</strain>
    </source>
</reference>
<dbReference type="Gene3D" id="2.30.29.30">
    <property type="entry name" value="Pleckstrin-homology domain (PH domain)/Phosphotyrosine-binding domain (PTB)"/>
    <property type="match status" value="1"/>
</dbReference>
<dbReference type="Gene3D" id="1.10.555.10">
    <property type="entry name" value="Rho GTPase activation protein"/>
    <property type="match status" value="1"/>
</dbReference>
<dbReference type="CDD" id="cd00159">
    <property type="entry name" value="RhoGAP"/>
    <property type="match status" value="1"/>
</dbReference>
<dbReference type="InterPro" id="IPR050729">
    <property type="entry name" value="Rho-GAP"/>
</dbReference>
<dbReference type="PANTHER" id="PTHR23176:SF0">
    <property type="entry name" value="RHO GTPASE ACTIVATING PROTEIN AT 19D, ISOFORM D"/>
    <property type="match status" value="1"/>
</dbReference>
<dbReference type="GO" id="GO:0005737">
    <property type="term" value="C:cytoplasm"/>
    <property type="evidence" value="ECO:0007669"/>
    <property type="project" value="TreeGrafter"/>
</dbReference>
<feature type="domain" description="Rho-GAP" evidence="3">
    <location>
        <begin position="159"/>
        <end position="349"/>
    </location>
</feature>
<dbReference type="GO" id="GO:0005096">
    <property type="term" value="F:GTPase activator activity"/>
    <property type="evidence" value="ECO:0007669"/>
    <property type="project" value="UniProtKB-KW"/>
</dbReference>
<dbReference type="PROSITE" id="PS50003">
    <property type="entry name" value="PH_DOMAIN"/>
    <property type="match status" value="1"/>
</dbReference>
<dbReference type="PANTHER" id="PTHR23176">
    <property type="entry name" value="RHO/RAC/CDC GTPASE-ACTIVATING PROTEIN"/>
    <property type="match status" value="1"/>
</dbReference>
<dbReference type="EMBL" id="KE561058">
    <property type="protein sequence ID" value="EPZ33432.1"/>
    <property type="molecule type" value="Genomic_DNA"/>
</dbReference>
<dbReference type="HOGENOM" id="CLU_794901_0_0_1"/>
<gene>
    <name evidence="4" type="ORF">O9G_005429</name>
</gene>
<protein>
    <submittedName>
        <fullName evidence="4">Rho GTPase-activating protein domain-containing protein</fullName>
    </submittedName>
</protein>
<dbReference type="InterPro" id="IPR011993">
    <property type="entry name" value="PH-like_dom_sf"/>
</dbReference>
<dbReference type="STRING" id="988480.A0A075AXI4"/>
<dbReference type="SUPFAM" id="SSF50729">
    <property type="entry name" value="PH domain-like"/>
    <property type="match status" value="1"/>
</dbReference>
<dbReference type="GO" id="GO:0007165">
    <property type="term" value="P:signal transduction"/>
    <property type="evidence" value="ECO:0007669"/>
    <property type="project" value="InterPro"/>
</dbReference>
<evidence type="ECO:0000259" key="2">
    <source>
        <dbReference type="PROSITE" id="PS50003"/>
    </source>
</evidence>
<dbReference type="AlphaFoldDB" id="A0A075AXI4"/>
<evidence type="ECO:0000256" key="1">
    <source>
        <dbReference type="ARBA" id="ARBA00022468"/>
    </source>
</evidence>